<name>A0A7Z7MW86_9PROT</name>
<dbReference type="AlphaFoldDB" id="A0A7Z7MW86"/>
<dbReference type="EMBL" id="LT837803">
    <property type="protein sequence ID" value="SMB28999.1"/>
    <property type="molecule type" value="Genomic_DNA"/>
</dbReference>
<sequence>MRESPFMEICSAALAMAIGSRSAIFTGMRLLILLLLMVALPVNAAYAAAAGVCDSIAGHVQSCTFFGHHTHVHEQERHEHHGHDVQSEETPASAPVQAAACDHNHTHAHPLFSVMLPAPLKLQSPAQPGAGIELPAAAFISAPPTRLERPPQSLLVA</sequence>
<evidence type="ECO:0000313" key="2">
    <source>
        <dbReference type="Proteomes" id="UP000242886"/>
    </source>
</evidence>
<dbReference type="RefSeq" id="WP_154717208.1">
    <property type="nucleotide sequence ID" value="NZ_LT837803.1"/>
</dbReference>
<evidence type="ECO:0000313" key="1">
    <source>
        <dbReference type="EMBL" id="SMB28999.1"/>
    </source>
</evidence>
<organism evidence="1 2">
    <name type="scientific">Sterolibacterium denitrificans</name>
    <dbReference type="NCBI Taxonomy" id="157592"/>
    <lineage>
        <taxon>Bacteria</taxon>
        <taxon>Pseudomonadati</taxon>
        <taxon>Pseudomonadota</taxon>
        <taxon>Betaproteobacteria</taxon>
        <taxon>Nitrosomonadales</taxon>
        <taxon>Sterolibacteriaceae</taxon>
        <taxon>Sterolibacterium</taxon>
    </lineage>
</organism>
<protein>
    <submittedName>
        <fullName evidence="1">Uncharacterized protein</fullName>
    </submittedName>
</protein>
<gene>
    <name evidence="1" type="ORF">SDENCHOL_20736</name>
</gene>
<keyword evidence="2" id="KW-1185">Reference proteome</keyword>
<accession>A0A7Z7MW86</accession>
<reference evidence="1" key="1">
    <citation type="submission" date="2017-03" db="EMBL/GenBank/DDBJ databases">
        <authorList>
            <consortium name="AG Boll"/>
        </authorList>
    </citation>
    <scope>NUCLEOTIDE SEQUENCE [LARGE SCALE GENOMIC DNA]</scope>
    <source>
        <strain evidence="1">Chol</strain>
    </source>
</reference>
<dbReference type="Proteomes" id="UP000242886">
    <property type="component" value="Chromosome SDENCHOL"/>
</dbReference>
<proteinExistence type="predicted"/>